<organism evidence="5 6">
    <name type="scientific">Tenacibaculum platacis</name>
    <dbReference type="NCBI Taxonomy" id="3137852"/>
    <lineage>
        <taxon>Bacteria</taxon>
        <taxon>Pseudomonadati</taxon>
        <taxon>Bacteroidota</taxon>
        <taxon>Flavobacteriia</taxon>
        <taxon>Flavobacteriales</taxon>
        <taxon>Flavobacteriaceae</taxon>
        <taxon>Tenacibaculum</taxon>
    </lineage>
</organism>
<dbReference type="EMBL" id="CAXIXY010000007">
    <property type="protein sequence ID" value="CAL2093270.1"/>
    <property type="molecule type" value="Genomic_DNA"/>
</dbReference>
<keyword evidence="3" id="KW-1035">Host cytoplasm</keyword>
<reference evidence="5 6" key="1">
    <citation type="submission" date="2024-05" db="EMBL/GenBank/DDBJ databases">
        <authorList>
            <person name="Duchaud E."/>
        </authorList>
    </citation>
    <scope>NUCLEOTIDE SEQUENCE [LARGE SCALE GENOMIC DNA]</scope>
    <source>
        <strain evidence="5">Ena-SAMPLE-TAB-13-05-2024-13:56:06:370-140302</strain>
    </source>
</reference>
<name>A0ABP1ETE3_9FLAO</name>
<comment type="similarity">
    <text evidence="4">Belongs to the glycosyl hydrolase 24 family.</text>
</comment>
<dbReference type="CDD" id="cd00737">
    <property type="entry name" value="lyz_endolysin_autolysin"/>
    <property type="match status" value="1"/>
</dbReference>
<dbReference type="Gene3D" id="2.70.70.10">
    <property type="entry name" value="Glucose Permease (Domain IIA)"/>
    <property type="match status" value="2"/>
</dbReference>
<evidence type="ECO:0000256" key="2">
    <source>
        <dbReference type="ARBA" id="ARBA00022638"/>
    </source>
</evidence>
<dbReference type="InterPro" id="IPR002196">
    <property type="entry name" value="Glyco_hydro_24"/>
</dbReference>
<dbReference type="SUPFAM" id="SSF53955">
    <property type="entry name" value="Lysozyme-like"/>
    <property type="match status" value="1"/>
</dbReference>
<keyword evidence="2 4" id="KW-0081">Bacteriolytic enzyme</keyword>
<protein>
    <recommendedName>
        <fullName evidence="4">Lysozyme</fullName>
        <ecNumber evidence="4">3.2.1.17</ecNumber>
    </recommendedName>
</protein>
<evidence type="ECO:0000256" key="1">
    <source>
        <dbReference type="ARBA" id="ARBA00022529"/>
    </source>
</evidence>
<evidence type="ECO:0000313" key="5">
    <source>
        <dbReference type="EMBL" id="CAL2093270.1"/>
    </source>
</evidence>
<gene>
    <name evidence="5" type="ORF">T190607A01A_50171</name>
</gene>
<dbReference type="Proteomes" id="UP001497416">
    <property type="component" value="Unassembled WGS sequence"/>
</dbReference>
<keyword evidence="4 5" id="KW-0378">Hydrolase</keyword>
<dbReference type="PANTHER" id="PTHR38107:SF3">
    <property type="entry name" value="LYSOZYME RRRD-RELATED"/>
    <property type="match status" value="1"/>
</dbReference>
<dbReference type="InterPro" id="IPR051018">
    <property type="entry name" value="Bacteriophage_GH24"/>
</dbReference>
<comment type="catalytic activity">
    <reaction evidence="4">
        <text>Hydrolysis of (1-&gt;4)-beta-linkages between N-acetylmuramic acid and N-acetyl-D-glucosamine residues in a peptidoglycan and between N-acetyl-D-glucosamine residues in chitodextrins.</text>
        <dbReference type="EC" id="3.2.1.17"/>
    </reaction>
</comment>
<dbReference type="GO" id="GO:0003796">
    <property type="term" value="F:lysozyme activity"/>
    <property type="evidence" value="ECO:0007669"/>
    <property type="project" value="UniProtKB-EC"/>
</dbReference>
<dbReference type="InterPro" id="IPR033907">
    <property type="entry name" value="Endolysin_autolysin"/>
</dbReference>
<keyword evidence="6" id="KW-1185">Reference proteome</keyword>
<evidence type="ECO:0000313" key="6">
    <source>
        <dbReference type="Proteomes" id="UP001497416"/>
    </source>
</evidence>
<keyword evidence="4 5" id="KW-0326">Glycosidase</keyword>
<dbReference type="EC" id="3.2.1.17" evidence="4"/>
<dbReference type="RefSeq" id="WP_348713577.1">
    <property type="nucleotide sequence ID" value="NZ_CAXIXY010000007.1"/>
</dbReference>
<proteinExistence type="inferred from homology"/>
<dbReference type="InterPro" id="IPR011055">
    <property type="entry name" value="Dup_hybrid_motif"/>
</dbReference>
<accession>A0ABP1ETE3</accession>
<keyword evidence="1 4" id="KW-0929">Antimicrobial</keyword>
<dbReference type="PANTHER" id="PTHR38107">
    <property type="match status" value="1"/>
</dbReference>
<dbReference type="Gene3D" id="1.10.530.40">
    <property type="match status" value="1"/>
</dbReference>
<evidence type="ECO:0000256" key="3">
    <source>
        <dbReference type="ARBA" id="ARBA00023200"/>
    </source>
</evidence>
<dbReference type="InterPro" id="IPR023347">
    <property type="entry name" value="Lysozyme_dom_sf"/>
</dbReference>
<dbReference type="Pfam" id="PF00959">
    <property type="entry name" value="Phage_lysozyme"/>
    <property type="match status" value="1"/>
</dbReference>
<dbReference type="CDD" id="cd12797">
    <property type="entry name" value="M23_peptidase"/>
    <property type="match status" value="1"/>
</dbReference>
<comment type="caution">
    <text evidence="5">The sequence shown here is derived from an EMBL/GenBank/DDBJ whole genome shotgun (WGS) entry which is preliminary data.</text>
</comment>
<dbReference type="InterPro" id="IPR023346">
    <property type="entry name" value="Lysozyme-like_dom_sf"/>
</dbReference>
<sequence>MLDTISKKIEIKAIELSIENRAIHETDEYVVQRIRKAIEEVLDKLEHQKQVSAYINNGINQPFSSELQGVLSPNSNTINDYLLKRRNNDLNGSAALTNTQKSDKISSKSNLEKISLTNANQNAINFSFFTEGDEQNIRAKLIDNLRKKVDYEYYERGRKIDASILFKKYEKPKYPAISSPNGGTPDPKISRFEELISLLNNKSISLSELLERNDDLLDVYQQMVKNHEIKNFSALNRDELRGKLIKKIKELFIDVEPKKDKKVTDYWSYILQQLQMSDLHLHDLFSRHQELFLVANSIISLPEFVSFSEMINLEINVLCDFTEIYDYGISKDEIYSKLSAYYDLTGKNVKYITSDSKEVRYKPNSTLNFWVSNSKGEALKNDGNVNWVIRKMVNGKWTTYENYVDVGSNFTSDFKEKGFYLVEAYGKNPESLSTIEKSWWFKGKRVGKQNVNKRYKIGNRYWPCFLVHIKEAEFSGVKTSLKKTHIREGSSKYSFEAKSDIKETVLENVYWQVFFKQTVKDTYEIKETCYSHTITQVFEEKGCYKLMLKSVGGKIFEEKEVTVGGNWVKEISPVDRDYILFNTNDKISFKVDKYELKYDKDKDQKNIRWEIWPNGEPIAVIVENEFFNTNTITWSNKIANEGTYTVKAFSDTITGEIKEASTSFKIIHPEVTSAYWAYSNGEEKKYIGFNKEETYINATVDYFYNKEIYVDVYCDNRKLNREQIKTKTDANGNVKYKLDLYQFLAEVIEGEKLHFKIKGVGYKLKNENKLLSEKGLKVSYEKKINDIYFSVSRKRIFKGNTVPYGTSLNIIVETTNLIGEMLNIFVYRSKNEEKPDLTDQEVFNSKNLIIDKDGKTSVDFRLESTLKETHETQGSNFYIKVEMPDEDISMFEKNNLIATVKRFKSDHGDWHDPIINPQFRGHYAKWNPNASDYFFSTTKVKGKKHPGIKNRNSGEHQGNDIYATIGTPVYAMFKGKISLYEHATGRRWKRGYTLTYMSSKPFEDDQYQYMDYLHLAQFKTSSFIFYDTKEHKYEDYKEGGIIRVSGNAFYVKYNKQMKELIIDNTIINLEEAISICGKKGEVNKGDIIGYVGMTGNAKGNRKFVHLHINFGGKDRPYYKFYKEQYINVDFEGVTKSNQEGFLPSSQWGDTLRFGKRKDISTLSTSWKGKLFIKDWEKFLPQKDDNDGADNCTIGYGHLIHTGKCDGSASEKPFDNGLTEEEALALFNKDILIREKRIKNKVKVPLYQHEFDAIVSYVYNLGIGEITELFKLINEKKYEEAVTEISSKGGEGIQKRRRREQKMFKLGVYDSYNKVKKKKR</sequence>
<evidence type="ECO:0000256" key="4">
    <source>
        <dbReference type="RuleBase" id="RU003788"/>
    </source>
</evidence>